<comment type="similarity">
    <text evidence="7 13">Belongs to the ribulose-phosphate 3-epimerase family.</text>
</comment>
<feature type="binding site" evidence="16">
    <location>
        <begin position="173"/>
        <end position="176"/>
    </location>
    <ligand>
        <name>substrate</name>
    </ligand>
</feature>
<comment type="pathway">
    <text evidence="6">Carbohydrate degradation; pentose phosphate pathway; D-xylulose 5-phosphate from D-ribulose 5-phosphate (non-oxidative stage): step 1/1.</text>
</comment>
<keyword evidence="12 15" id="KW-0170">Cobalt</keyword>
<organism evidence="17 18">
    <name type="scientific">Drechmeria coniospora</name>
    <name type="common">Nematophagous fungus</name>
    <name type="synonym">Meria coniospora</name>
    <dbReference type="NCBI Taxonomy" id="98403"/>
    <lineage>
        <taxon>Eukaryota</taxon>
        <taxon>Fungi</taxon>
        <taxon>Dikarya</taxon>
        <taxon>Ascomycota</taxon>
        <taxon>Pezizomycotina</taxon>
        <taxon>Sordariomycetes</taxon>
        <taxon>Hypocreomycetidae</taxon>
        <taxon>Hypocreales</taxon>
        <taxon>Ophiocordycipitaceae</taxon>
        <taxon>Drechmeria</taxon>
    </lineage>
</organism>
<comment type="catalytic activity">
    <reaction evidence="1 13">
        <text>D-ribulose 5-phosphate = D-xylulose 5-phosphate</text>
        <dbReference type="Rhea" id="RHEA:13677"/>
        <dbReference type="ChEBI" id="CHEBI:57737"/>
        <dbReference type="ChEBI" id="CHEBI:58121"/>
        <dbReference type="EC" id="5.1.3.1"/>
    </reaction>
</comment>
<dbReference type="RefSeq" id="XP_040657932.1">
    <property type="nucleotide sequence ID" value="XM_040802899.1"/>
</dbReference>
<evidence type="ECO:0000256" key="5">
    <source>
        <dbReference type="ARBA" id="ARBA00001954"/>
    </source>
</evidence>
<evidence type="ECO:0000256" key="11">
    <source>
        <dbReference type="ARBA" id="ARBA00023235"/>
    </source>
</evidence>
<dbReference type="GO" id="GO:0005975">
    <property type="term" value="P:carbohydrate metabolic process"/>
    <property type="evidence" value="ECO:0007669"/>
    <property type="project" value="InterPro"/>
</dbReference>
<keyword evidence="18" id="KW-1185">Reference proteome</keyword>
<dbReference type="UniPathway" id="UPA00115">
    <property type="reaction ID" value="UER00411"/>
</dbReference>
<dbReference type="GO" id="GO:0006098">
    <property type="term" value="P:pentose-phosphate shunt"/>
    <property type="evidence" value="ECO:0007669"/>
    <property type="project" value="UniProtKB-UniPathway"/>
</dbReference>
<dbReference type="FunCoup" id="A0A151GNB1">
    <property type="interactions" value="406"/>
</dbReference>
<dbReference type="HAMAP" id="MF_02227">
    <property type="entry name" value="RPE"/>
    <property type="match status" value="1"/>
</dbReference>
<evidence type="ECO:0000313" key="18">
    <source>
        <dbReference type="Proteomes" id="UP000076580"/>
    </source>
</evidence>
<feature type="binding site" evidence="15">
    <location>
        <position position="202"/>
    </location>
    <ligand>
        <name>a divalent metal cation</name>
        <dbReference type="ChEBI" id="CHEBI:60240"/>
    </ligand>
</feature>
<feature type="binding site" evidence="16">
    <location>
        <position position="10"/>
    </location>
    <ligand>
        <name>substrate</name>
    </ligand>
</feature>
<evidence type="ECO:0000256" key="7">
    <source>
        <dbReference type="ARBA" id="ARBA00009541"/>
    </source>
</evidence>
<keyword evidence="11 13" id="KW-0413">Isomerase</keyword>
<feature type="active site" description="Proton donor" evidence="14">
    <location>
        <position position="202"/>
    </location>
</feature>
<accession>A0A151GNB1</accession>
<comment type="cofactor">
    <cofactor evidence="2">
        <name>Mn(2+)</name>
        <dbReference type="ChEBI" id="CHEBI:29035"/>
    </cofactor>
</comment>
<dbReference type="PIRSF" id="PIRSF001461">
    <property type="entry name" value="RPE"/>
    <property type="match status" value="1"/>
</dbReference>
<proteinExistence type="inferred from homology"/>
<comment type="caution">
    <text evidence="17">The sequence shown here is derived from an EMBL/GenBank/DDBJ whole genome shotgun (WGS) entry which is preliminary data.</text>
</comment>
<evidence type="ECO:0000256" key="6">
    <source>
        <dbReference type="ARBA" id="ARBA00005016"/>
    </source>
</evidence>
<evidence type="ECO:0000256" key="3">
    <source>
        <dbReference type="ARBA" id="ARBA00001941"/>
    </source>
</evidence>
<comment type="cofactor">
    <cofactor evidence="5">
        <name>Fe(2+)</name>
        <dbReference type="ChEBI" id="CHEBI:29033"/>
    </cofactor>
</comment>
<feature type="binding site" evidence="16">
    <location>
        <begin position="224"/>
        <end position="225"/>
    </location>
    <ligand>
        <name>substrate</name>
    </ligand>
</feature>
<dbReference type="CDD" id="cd00429">
    <property type="entry name" value="RPE"/>
    <property type="match status" value="1"/>
</dbReference>
<dbReference type="GeneID" id="63718240"/>
<dbReference type="GO" id="GO:0046872">
    <property type="term" value="F:metal ion binding"/>
    <property type="evidence" value="ECO:0007669"/>
    <property type="project" value="UniProtKB-KW"/>
</dbReference>
<evidence type="ECO:0000256" key="9">
    <source>
        <dbReference type="ARBA" id="ARBA00013920"/>
    </source>
</evidence>
<comment type="cofactor">
    <cofactor evidence="15">
        <name>a divalent metal cation</name>
        <dbReference type="ChEBI" id="CHEBI:60240"/>
    </cofactor>
    <text evidence="15">Binds 1 divalent metal cation per subunit.</text>
</comment>
<dbReference type="Pfam" id="PF00834">
    <property type="entry name" value="Ribul_P_3_epim"/>
    <property type="match status" value="1"/>
</dbReference>
<feature type="binding site" evidence="15">
    <location>
        <position position="76"/>
    </location>
    <ligand>
        <name>a divalent metal cation</name>
        <dbReference type="ChEBI" id="CHEBI:60240"/>
    </ligand>
</feature>
<evidence type="ECO:0000256" key="16">
    <source>
        <dbReference type="PIRSR" id="PIRSR001461-3"/>
    </source>
</evidence>
<evidence type="ECO:0000313" key="17">
    <source>
        <dbReference type="EMBL" id="KYK58580.1"/>
    </source>
</evidence>
<feature type="active site" description="Proton acceptor" evidence="14">
    <location>
        <position position="37"/>
    </location>
</feature>
<protein>
    <recommendedName>
        <fullName evidence="9 13">Ribulose-phosphate 3-epimerase</fullName>
        <ecNumber evidence="8 13">5.1.3.1</ecNumber>
    </recommendedName>
</protein>
<dbReference type="Gene3D" id="3.20.20.70">
    <property type="entry name" value="Aldolase class I"/>
    <property type="match status" value="1"/>
</dbReference>
<dbReference type="PROSITE" id="PS01085">
    <property type="entry name" value="RIBUL_P_3_EPIMER_1"/>
    <property type="match status" value="1"/>
</dbReference>
<feature type="binding site" evidence="16">
    <location>
        <position position="204"/>
    </location>
    <ligand>
        <name>substrate</name>
    </ligand>
</feature>
<dbReference type="PROSITE" id="PS01086">
    <property type="entry name" value="RIBUL_P_3_EPIMER_2"/>
    <property type="match status" value="1"/>
</dbReference>
<evidence type="ECO:0000256" key="2">
    <source>
        <dbReference type="ARBA" id="ARBA00001936"/>
    </source>
</evidence>
<keyword evidence="15" id="KW-0464">Manganese</keyword>
<feature type="binding site" evidence="16">
    <location>
        <position position="76"/>
    </location>
    <ligand>
        <name>substrate</name>
    </ligand>
</feature>
<evidence type="ECO:0000256" key="1">
    <source>
        <dbReference type="ARBA" id="ARBA00001782"/>
    </source>
</evidence>
<keyword evidence="13" id="KW-0119">Carbohydrate metabolism</keyword>
<evidence type="ECO:0000256" key="12">
    <source>
        <dbReference type="ARBA" id="ARBA00023285"/>
    </source>
</evidence>
<dbReference type="EMBL" id="LAYC01000002">
    <property type="protein sequence ID" value="KYK58580.1"/>
    <property type="molecule type" value="Genomic_DNA"/>
</dbReference>
<dbReference type="EC" id="5.1.3.1" evidence="8 13"/>
<keyword evidence="10 15" id="KW-0479">Metal-binding</keyword>
<dbReference type="InterPro" id="IPR000056">
    <property type="entry name" value="Ribul_P_3_epim-like"/>
</dbReference>
<reference evidence="17 18" key="1">
    <citation type="journal article" date="2016" name="Sci. Rep.">
        <title>Insights into Adaptations to a Near-Obligate Nematode Endoparasitic Lifestyle from the Finished Genome of Drechmeria coniospora.</title>
        <authorList>
            <person name="Zhang L."/>
            <person name="Zhou Z."/>
            <person name="Guo Q."/>
            <person name="Fokkens L."/>
            <person name="Miskei M."/>
            <person name="Pocsi I."/>
            <person name="Zhang W."/>
            <person name="Chen M."/>
            <person name="Wang L."/>
            <person name="Sun Y."/>
            <person name="Donzelli B.G."/>
            <person name="Gibson D.M."/>
            <person name="Nelson D.R."/>
            <person name="Luo J.G."/>
            <person name="Rep M."/>
            <person name="Liu H."/>
            <person name="Yang S."/>
            <person name="Wang J."/>
            <person name="Krasnoff S.B."/>
            <person name="Xu Y."/>
            <person name="Molnar I."/>
            <person name="Lin M."/>
        </authorList>
    </citation>
    <scope>NUCLEOTIDE SEQUENCE [LARGE SCALE GENOMIC DNA]</scope>
    <source>
        <strain evidence="17 18">ARSEF 6962</strain>
    </source>
</reference>
<evidence type="ECO:0000256" key="4">
    <source>
        <dbReference type="ARBA" id="ARBA00001947"/>
    </source>
</evidence>
<feature type="binding site" evidence="15">
    <location>
        <position position="35"/>
    </location>
    <ligand>
        <name>a divalent metal cation</name>
        <dbReference type="ChEBI" id="CHEBI:60240"/>
    </ligand>
</feature>
<evidence type="ECO:0000256" key="10">
    <source>
        <dbReference type="ARBA" id="ARBA00022723"/>
    </source>
</evidence>
<evidence type="ECO:0000256" key="14">
    <source>
        <dbReference type="PIRSR" id="PIRSR001461-1"/>
    </source>
</evidence>
<sequence length="252" mass="27617">MAPKTIIAPSVLSADFGQFGHECSRTMEHGADWLHVDIMDGHFVPNITFGAPVVAKIRQHVSKPTEPQGRGTFDCHMMIAEPKKWVKEFKKAGCDLYCFHYEAAFSSAAESPEQSSDKKTNPRELIRYIHDCGLLAGIAIRPDTSVDVLWDILETEDAKEMPDMVLVMTVMPGFGGQKFMATELAKVEALRRKYPELNIEVDGGVGPTNIGDAADAGANVIVSGSAVFGAKDPAEVIAALRKRVDERSSRRR</sequence>
<dbReference type="AlphaFoldDB" id="A0A151GNB1"/>
<dbReference type="InterPro" id="IPR011060">
    <property type="entry name" value="RibuloseP-bd_barrel"/>
</dbReference>
<comment type="cofactor">
    <cofactor evidence="4">
        <name>Zn(2+)</name>
        <dbReference type="ChEBI" id="CHEBI:29105"/>
    </cofactor>
</comment>
<feature type="binding site" evidence="15">
    <location>
        <position position="37"/>
    </location>
    <ligand>
        <name>a divalent metal cation</name>
        <dbReference type="ChEBI" id="CHEBI:60240"/>
    </ligand>
</feature>
<keyword evidence="15" id="KW-0862">Zinc</keyword>
<dbReference type="NCBIfam" id="NF004076">
    <property type="entry name" value="PRK05581.1-4"/>
    <property type="match status" value="1"/>
</dbReference>
<dbReference type="PANTHER" id="PTHR11749">
    <property type="entry name" value="RIBULOSE-5-PHOSPHATE-3-EPIMERASE"/>
    <property type="match status" value="1"/>
</dbReference>
<dbReference type="InParanoid" id="A0A151GNB1"/>
<dbReference type="FunFam" id="3.20.20.70:FF:000130">
    <property type="entry name" value="Ribulose-phosphate 3-epimerase"/>
    <property type="match status" value="1"/>
</dbReference>
<evidence type="ECO:0000256" key="15">
    <source>
        <dbReference type="PIRSR" id="PIRSR001461-2"/>
    </source>
</evidence>
<comment type="cofactor">
    <cofactor evidence="3">
        <name>Co(2+)</name>
        <dbReference type="ChEBI" id="CHEBI:48828"/>
    </cofactor>
</comment>
<dbReference type="InterPro" id="IPR026019">
    <property type="entry name" value="Ribul_P_3_epim"/>
</dbReference>
<evidence type="ECO:0000256" key="8">
    <source>
        <dbReference type="ARBA" id="ARBA00013188"/>
    </source>
</evidence>
<dbReference type="SUPFAM" id="SSF51366">
    <property type="entry name" value="Ribulose-phoshate binding barrel"/>
    <property type="match status" value="1"/>
</dbReference>
<name>A0A151GNB1_DRECN</name>
<dbReference type="GO" id="GO:0004750">
    <property type="term" value="F:D-ribulose-phosphate 3-epimerase activity"/>
    <property type="evidence" value="ECO:0007669"/>
    <property type="project" value="UniProtKB-EC"/>
</dbReference>
<dbReference type="Proteomes" id="UP000076580">
    <property type="component" value="Chromosome 02"/>
</dbReference>
<gene>
    <name evidence="17" type="ORF">DCS_05597</name>
</gene>
<evidence type="ECO:0000256" key="13">
    <source>
        <dbReference type="PIRNR" id="PIRNR001461"/>
    </source>
</evidence>
<dbReference type="STRING" id="98403.A0A151GNB1"/>
<dbReference type="InterPro" id="IPR013785">
    <property type="entry name" value="Aldolase_TIM"/>
</dbReference>